<dbReference type="InterPro" id="IPR004827">
    <property type="entry name" value="bZIP"/>
</dbReference>
<dbReference type="SUPFAM" id="SSF57959">
    <property type="entry name" value="Leucine zipper domain"/>
    <property type="match status" value="1"/>
</dbReference>
<keyword evidence="5" id="KW-0010">Activator</keyword>
<feature type="region of interest" description="Disordered" evidence="10">
    <location>
        <begin position="216"/>
        <end position="276"/>
    </location>
</feature>
<evidence type="ECO:0000256" key="5">
    <source>
        <dbReference type="ARBA" id="ARBA00023159"/>
    </source>
</evidence>
<evidence type="ECO:0000256" key="6">
    <source>
        <dbReference type="ARBA" id="ARBA00023163"/>
    </source>
</evidence>
<evidence type="ECO:0000313" key="12">
    <source>
        <dbReference type="EMBL" id="KAF6052499.1"/>
    </source>
</evidence>
<dbReference type="GO" id="GO:0008652">
    <property type="term" value="P:amino acid biosynthetic process"/>
    <property type="evidence" value="ECO:0007669"/>
    <property type="project" value="UniProtKB-KW"/>
</dbReference>
<reference evidence="12" key="1">
    <citation type="submission" date="2020-03" db="EMBL/GenBank/DDBJ databases">
        <title>FDA dAtabase for Regulatory Grade micrObial Sequences (FDA-ARGOS): Supporting development and validation of Infectious Disease Dx tests.</title>
        <authorList>
            <person name="Campos J."/>
            <person name="Goldberg B."/>
            <person name="Tallon L."/>
            <person name="Sadzewicz L."/>
            <person name="Vavikolanu K."/>
            <person name="Mehta A."/>
            <person name="Aluvathingal J."/>
            <person name="Nadendla S."/>
            <person name="Nandy P."/>
            <person name="Geyer C."/>
            <person name="Yan Y."/>
            <person name="Sichtig H."/>
        </authorList>
    </citation>
    <scope>NUCLEOTIDE SEQUENCE [LARGE SCALE GENOMIC DNA]</scope>
    <source>
        <strain evidence="12">FDAARGOS_652</strain>
    </source>
</reference>
<keyword evidence="6" id="KW-0804">Transcription</keyword>
<gene>
    <name evidence="12" type="ORF">FOB60_002755</name>
</gene>
<evidence type="ECO:0000256" key="7">
    <source>
        <dbReference type="ARBA" id="ARBA00023242"/>
    </source>
</evidence>
<dbReference type="Gene3D" id="3.30.160.60">
    <property type="entry name" value="Classic Zinc Finger"/>
    <property type="match status" value="1"/>
</dbReference>
<evidence type="ECO:0000256" key="2">
    <source>
        <dbReference type="ARBA" id="ARBA00022605"/>
    </source>
</evidence>
<dbReference type="GO" id="GO:1903833">
    <property type="term" value="P:positive regulation of cellular response to amino acid starvation"/>
    <property type="evidence" value="ECO:0007669"/>
    <property type="project" value="TreeGrafter"/>
</dbReference>
<feature type="compositionally biased region" description="Polar residues" evidence="10">
    <location>
        <begin position="246"/>
        <end position="259"/>
    </location>
</feature>
<evidence type="ECO:0000259" key="11">
    <source>
        <dbReference type="PROSITE" id="PS50217"/>
    </source>
</evidence>
<dbReference type="PROSITE" id="PS50217">
    <property type="entry name" value="BZIP"/>
    <property type="match status" value="1"/>
</dbReference>
<evidence type="ECO:0000256" key="8">
    <source>
        <dbReference type="ARBA" id="ARBA00061302"/>
    </source>
</evidence>
<dbReference type="GO" id="GO:0005634">
    <property type="term" value="C:nucleus"/>
    <property type="evidence" value="ECO:0007669"/>
    <property type="project" value="UniProtKB-SubCell"/>
</dbReference>
<evidence type="ECO:0000256" key="3">
    <source>
        <dbReference type="ARBA" id="ARBA00023015"/>
    </source>
</evidence>
<keyword evidence="7" id="KW-0539">Nucleus</keyword>
<accession>A0A8X7TAX3</accession>
<dbReference type="GO" id="GO:0000978">
    <property type="term" value="F:RNA polymerase II cis-regulatory region sequence-specific DNA binding"/>
    <property type="evidence" value="ECO:0007669"/>
    <property type="project" value="TreeGrafter"/>
</dbReference>
<comment type="caution">
    <text evidence="12">The sequence shown here is derived from an EMBL/GenBank/DDBJ whole genome shotgun (WGS) entry which is preliminary data.</text>
</comment>
<dbReference type="GO" id="GO:0001080">
    <property type="term" value="P:nitrogen catabolite activation of transcription from RNA polymerase II promoter"/>
    <property type="evidence" value="ECO:0007669"/>
    <property type="project" value="TreeGrafter"/>
</dbReference>
<dbReference type="FunFam" id="3.30.160.60:FF:001491">
    <property type="entry name" value="Cross-pathway control protein A"/>
    <property type="match status" value="1"/>
</dbReference>
<name>A0A8X7TAX3_CANPA</name>
<evidence type="ECO:0000256" key="1">
    <source>
        <dbReference type="ARBA" id="ARBA00004123"/>
    </source>
</evidence>
<organism evidence="12 13">
    <name type="scientific">Candida parapsilosis</name>
    <name type="common">Yeast</name>
    <dbReference type="NCBI Taxonomy" id="5480"/>
    <lineage>
        <taxon>Eukaryota</taxon>
        <taxon>Fungi</taxon>
        <taxon>Dikarya</taxon>
        <taxon>Ascomycota</taxon>
        <taxon>Saccharomycotina</taxon>
        <taxon>Pichiomycetes</taxon>
        <taxon>Debaryomycetaceae</taxon>
        <taxon>Candida/Lodderomyces clade</taxon>
        <taxon>Candida</taxon>
    </lineage>
</organism>
<dbReference type="CDD" id="cd12193">
    <property type="entry name" value="bZIP_GCN4"/>
    <property type="match status" value="1"/>
</dbReference>
<sequence length="364" mass="38443">MSAATNTATTPIDFEDSLFESHEMINETMIEPRKNEVAAAAAAPVATTASAAPVLSEVDQKKDVASPFQIHSSVLESVFSTNLDGNDALIDHTPMFDELDFIMDGAKVNSKEDWVALFGGTDEEPAMFSTEGEGEGECGNEGGEFGPILSLDDAGIHGANGTDGAVDDDSIVPHDEVLEALLIEASPNGLSDDTISAATTSASSPDLISTVATSVAASTSHKRPFGEVDSVGTATGAGAAKRHHQSQLFTPNPSSTLPTPQLDMKKPSSTSSSKKVKVDHLGCVTYSKKQRSQTLEPISFEGIEDSAALKRAKNTEAARRSRARKMERMTQLEDRVEELLGENSKLSDEVARLKAILGANGIAH</sequence>
<protein>
    <submittedName>
        <fullName evidence="12">BZIP transcription factor family protein</fullName>
    </submittedName>
</protein>
<evidence type="ECO:0000256" key="4">
    <source>
        <dbReference type="ARBA" id="ARBA00023125"/>
    </source>
</evidence>
<feature type="coiled-coil region" evidence="9">
    <location>
        <begin position="322"/>
        <end position="356"/>
    </location>
</feature>
<dbReference type="PANTHER" id="PTHR11462">
    <property type="entry name" value="JUN TRANSCRIPTION FACTOR-RELATED"/>
    <property type="match status" value="1"/>
</dbReference>
<dbReference type="Proteomes" id="UP000590412">
    <property type="component" value="Unassembled WGS sequence"/>
</dbReference>
<comment type="subcellular location">
    <subcellularLocation>
        <location evidence="1">Nucleus</location>
    </subcellularLocation>
</comment>
<dbReference type="OrthoDB" id="5419235at2759"/>
<keyword evidence="2" id="KW-0028">Amino-acid biosynthesis</keyword>
<keyword evidence="3" id="KW-0805">Transcription regulation</keyword>
<dbReference type="PANTHER" id="PTHR11462:SF35">
    <property type="entry name" value="TRANSCRIPTION FACTOR JRA"/>
    <property type="match status" value="1"/>
</dbReference>
<evidence type="ECO:0000256" key="9">
    <source>
        <dbReference type="SAM" id="Coils"/>
    </source>
</evidence>
<dbReference type="PROSITE" id="PS00036">
    <property type="entry name" value="BZIP_BASIC"/>
    <property type="match status" value="1"/>
</dbReference>
<dbReference type="CDD" id="cd12192">
    <property type="entry name" value="GCN4_cent"/>
    <property type="match status" value="1"/>
</dbReference>
<evidence type="ECO:0000256" key="10">
    <source>
        <dbReference type="SAM" id="MobiDB-lite"/>
    </source>
</evidence>
<dbReference type="InterPro" id="IPR046347">
    <property type="entry name" value="bZIP_sf"/>
</dbReference>
<keyword evidence="4" id="KW-0238">DNA-binding</keyword>
<dbReference type="SMART" id="SM00338">
    <property type="entry name" value="BRLZ"/>
    <property type="match status" value="1"/>
</dbReference>
<proteinExistence type="inferred from homology"/>
<feature type="domain" description="BZIP" evidence="11">
    <location>
        <begin position="304"/>
        <end position="354"/>
    </location>
</feature>
<comment type="similarity">
    <text evidence="8">Belongs to the bZIP family. GCN4 subfamily.</text>
</comment>
<keyword evidence="9" id="KW-0175">Coiled coil</keyword>
<dbReference type="EMBL" id="JABWAB010000004">
    <property type="protein sequence ID" value="KAF6052499.1"/>
    <property type="molecule type" value="Genomic_DNA"/>
</dbReference>
<dbReference type="InterPro" id="IPR050946">
    <property type="entry name" value="AP-1_TF_bZIP"/>
</dbReference>
<evidence type="ECO:0000313" key="13">
    <source>
        <dbReference type="Proteomes" id="UP000590412"/>
    </source>
</evidence>
<dbReference type="Pfam" id="PF00170">
    <property type="entry name" value="bZIP_1"/>
    <property type="match status" value="1"/>
</dbReference>
<dbReference type="GO" id="GO:0005667">
    <property type="term" value="C:transcription regulator complex"/>
    <property type="evidence" value="ECO:0007669"/>
    <property type="project" value="TreeGrafter"/>
</dbReference>
<dbReference type="GO" id="GO:0000981">
    <property type="term" value="F:DNA-binding transcription factor activity, RNA polymerase II-specific"/>
    <property type="evidence" value="ECO:0007669"/>
    <property type="project" value="TreeGrafter"/>
</dbReference>
<dbReference type="AlphaFoldDB" id="A0A8X7TAX3"/>